<organism evidence="2 3">
    <name type="scientific">Bifidobacterium phasiani</name>
    <dbReference type="NCBI Taxonomy" id="2834431"/>
    <lineage>
        <taxon>Bacteria</taxon>
        <taxon>Bacillati</taxon>
        <taxon>Actinomycetota</taxon>
        <taxon>Actinomycetes</taxon>
        <taxon>Bifidobacteriales</taxon>
        <taxon>Bifidobacteriaceae</taxon>
        <taxon>Bifidobacterium</taxon>
    </lineage>
</organism>
<feature type="transmembrane region" description="Helical" evidence="1">
    <location>
        <begin position="217"/>
        <end position="245"/>
    </location>
</feature>
<feature type="transmembrane region" description="Helical" evidence="1">
    <location>
        <begin position="257"/>
        <end position="275"/>
    </location>
</feature>
<evidence type="ECO:0008006" key="4">
    <source>
        <dbReference type="Google" id="ProtNLM"/>
    </source>
</evidence>
<name>A0ABS6W946_9BIFI</name>
<protein>
    <recommendedName>
        <fullName evidence="4">ABC transporter permease</fullName>
    </recommendedName>
</protein>
<keyword evidence="3" id="KW-1185">Reference proteome</keyword>
<sequence length="450" mass="47725">MRAQMGNPRHDCSRGMFAGLVFPWHPAELLAPGLIIVVVGLASSRLCGDWPPRTWHDVAATVRESQLPAVMVSSIAAAVHATVLSKDSIIEPAYGGRPVAKRLARESAVLWCWVSLCYAVGFIPLAVVTSRVATGGRFDVLSYLSVAFGVGTLAVVAFVIAGLVSRRCPRLIAVAVSVGAVAACCAVPVALSTNPVGVSLLALAPYWGLEFPFVGDALSVAVTVSRICFAVLSAVCSVTMMGAWLSRGSMAHRAASLLWLVPPMVMVVVVTSMQPNLVVPDRDARAVCRREGMVLTCVESSYSALLSPVSDGVSDVYERFEPGVPKLVIGAGLHAAFLRDVPGVPDADGYRVADVGLGVSDADTPRSYRDMVLGDVARDLSGVSACGEASGESADIAYLLWRDLESYLRDGEFPDDGDAGPGMASDPASWYEARREPIRTCSLSWKDWNR</sequence>
<comment type="caution">
    <text evidence="2">The sequence shown here is derived from an EMBL/GenBank/DDBJ whole genome shotgun (WGS) entry which is preliminary data.</text>
</comment>
<keyword evidence="1" id="KW-0812">Transmembrane</keyword>
<reference evidence="2 3" key="1">
    <citation type="submission" date="2021-05" db="EMBL/GenBank/DDBJ databases">
        <title>Phylogenetic classification of ten novel species belonging to the genus Bifidobacterium comprising B. colchicus sp. nov., B. abeli sp. nov., B. bicoloris sp. nov., B. guerezis sp. nov., B. rosaliae sp. nov., B. santillanensis sp. nov., B. argentati sp. nov., B. amazzoni sp. nov., B. pluviali sp. nov., and B. pinnaculum sp. nov.</title>
        <authorList>
            <person name="Lugli G.A."/>
            <person name="Ruiz Garcia L."/>
            <person name="Margolles A."/>
            <person name="Ventura M."/>
        </authorList>
    </citation>
    <scope>NUCLEOTIDE SEQUENCE [LARGE SCALE GENOMIC DNA]</scope>
    <source>
        <strain evidence="2 3">6T3</strain>
    </source>
</reference>
<gene>
    <name evidence="2" type="ORF">KIH73_02530</name>
</gene>
<feature type="transmembrane region" description="Helical" evidence="1">
    <location>
        <begin position="108"/>
        <end position="128"/>
    </location>
</feature>
<keyword evidence="1" id="KW-0472">Membrane</keyword>
<feature type="transmembrane region" description="Helical" evidence="1">
    <location>
        <begin position="171"/>
        <end position="191"/>
    </location>
</feature>
<evidence type="ECO:0000256" key="1">
    <source>
        <dbReference type="SAM" id="Phobius"/>
    </source>
</evidence>
<accession>A0ABS6W946</accession>
<dbReference type="EMBL" id="JAHBBD010000004">
    <property type="protein sequence ID" value="MBW3082262.1"/>
    <property type="molecule type" value="Genomic_DNA"/>
</dbReference>
<feature type="transmembrane region" description="Helical" evidence="1">
    <location>
        <begin position="140"/>
        <end position="164"/>
    </location>
</feature>
<dbReference type="RefSeq" id="WP_219080222.1">
    <property type="nucleotide sequence ID" value="NZ_JAHBBD010000004.1"/>
</dbReference>
<evidence type="ECO:0000313" key="2">
    <source>
        <dbReference type="EMBL" id="MBW3082262.1"/>
    </source>
</evidence>
<evidence type="ECO:0000313" key="3">
    <source>
        <dbReference type="Proteomes" id="UP000812844"/>
    </source>
</evidence>
<keyword evidence="1" id="KW-1133">Transmembrane helix</keyword>
<proteinExistence type="predicted"/>
<dbReference type="Proteomes" id="UP000812844">
    <property type="component" value="Unassembled WGS sequence"/>
</dbReference>